<dbReference type="OrthoDB" id="10576699at2759"/>
<dbReference type="VEuPathDB" id="FungiDB:EMCG_02521"/>
<organism evidence="1 2">
    <name type="scientific">[Emmonsia] crescens</name>
    <dbReference type="NCBI Taxonomy" id="73230"/>
    <lineage>
        <taxon>Eukaryota</taxon>
        <taxon>Fungi</taxon>
        <taxon>Dikarya</taxon>
        <taxon>Ascomycota</taxon>
        <taxon>Pezizomycotina</taxon>
        <taxon>Eurotiomycetes</taxon>
        <taxon>Eurotiomycetidae</taxon>
        <taxon>Onygenales</taxon>
        <taxon>Ajellomycetaceae</taxon>
        <taxon>Emergomyces</taxon>
    </lineage>
</organism>
<dbReference type="Proteomes" id="UP000034164">
    <property type="component" value="Unassembled WGS sequence"/>
</dbReference>
<evidence type="ECO:0000313" key="1">
    <source>
        <dbReference type="EMBL" id="KKZ63144.1"/>
    </source>
</evidence>
<dbReference type="AlphaFoldDB" id="A0A0G2J1E4"/>
<sequence>MAKLGCTAHRETKRQLAPTVHARCQQADRVDGQVWLWRLHMQRGRDRVRLMSTHCGGWKIQMEMFRSLLLLQFEGHQKGTLRLKGGRHCNGQPEQTPTEELRVTELIQQIKVVILPSTSTMGTAPLRLPFEKVMLRRPSAPLEDSILIPEEGLKELGENVWDVQEQ</sequence>
<gene>
    <name evidence="1" type="ORF">EMCG_02521</name>
</gene>
<reference evidence="2" key="1">
    <citation type="journal article" date="2015" name="PLoS Genet.">
        <title>The dynamic genome and transcriptome of the human fungal pathogen Blastomyces and close relative Emmonsia.</title>
        <authorList>
            <person name="Munoz J.F."/>
            <person name="Gauthier G.M."/>
            <person name="Desjardins C.A."/>
            <person name="Gallo J.E."/>
            <person name="Holder J."/>
            <person name="Sullivan T.D."/>
            <person name="Marty A.J."/>
            <person name="Carmen J.C."/>
            <person name="Chen Z."/>
            <person name="Ding L."/>
            <person name="Gujja S."/>
            <person name="Magrini V."/>
            <person name="Misas E."/>
            <person name="Mitreva M."/>
            <person name="Priest M."/>
            <person name="Saif S."/>
            <person name="Whiston E.A."/>
            <person name="Young S."/>
            <person name="Zeng Q."/>
            <person name="Goldman W.E."/>
            <person name="Mardis E.R."/>
            <person name="Taylor J.W."/>
            <person name="McEwen J.G."/>
            <person name="Clay O.K."/>
            <person name="Klein B.S."/>
            <person name="Cuomo C.A."/>
        </authorList>
    </citation>
    <scope>NUCLEOTIDE SEQUENCE [LARGE SCALE GENOMIC DNA]</scope>
    <source>
        <strain evidence="2">UAMH 3008</strain>
    </source>
</reference>
<dbReference type="EMBL" id="LCZI01000999">
    <property type="protein sequence ID" value="KKZ63144.1"/>
    <property type="molecule type" value="Genomic_DNA"/>
</dbReference>
<evidence type="ECO:0000313" key="2">
    <source>
        <dbReference type="Proteomes" id="UP000034164"/>
    </source>
</evidence>
<name>A0A0G2J1E4_9EURO</name>
<protein>
    <submittedName>
        <fullName evidence="1">Uncharacterized protein</fullName>
    </submittedName>
</protein>
<accession>A0A0G2J1E4</accession>
<comment type="caution">
    <text evidence="1">The sequence shown here is derived from an EMBL/GenBank/DDBJ whole genome shotgun (WGS) entry which is preliminary data.</text>
</comment>
<proteinExistence type="predicted"/>